<sequence length="1038" mass="114613">MALWPSLLSETFSVLVFGFVVLNCFGVDKFGSHAQRVTPLLPLDEVPELYVTVQILQTISNKLNIRNWTTINQTSCGSPQWNQASSDNKTESIVTCNCTFENRSVCHVTNIRVKSYNLSGVLPEELGDLPHLLEIDLTRNYINGTIPPRLAQLPNLKKLSLIVNRLTGPIPPEIGNITALEELVLEDNLLGGPLPPDLGKLTSLKRLVLSANNFTGRIPETLGNLKDLTQFMIDGSELSGKIPEFIGSWTNIEKLDLQGTSMEGPIPSSISLLTSLESLRISDLNGSSSPFPNLQAMKSLTNLILRNCLITDSIPDYIANMSSLKILDLSFNKLTGRIFSNFTNSKSGTVFLNNNLLTGEVPNWAVDNNKKLDLSYNNFTWSALEGSALGGCQPQQPKLNLVSSHLSNDNRDEWCFTKGLPCTQNPEYRSLFINCGGSNVLFNDDTYEGDSTQGGPAAFSFVPGKWGYSSTGTYMESDSAIFKAKNDFNLSVTGVYETARLAPQSLKYYALCLPKGKYKVQLLFAEIMYSNDQTFSSLGRRIFDISIQGYNLNFLPQGITLRKNFNIMEKAGGVGIGITEVFDNIIVNGSTLEIHLYWAGKGTTFVPYRGVHGPLISAITVTPKFKNGSGLSVGAVIGIVAASCVLAALFLLLLRSKGYLGGKELVDKELRGLDLQTGYFTLRQIKHATNNFDTANKIGEGGFGPVYKGELSDGAVIAVKQLSSKSRQGNREFVNEIGMISALQHPHLVKLYGCCIEGNQLLLVYEYLENNNLARALFGHEEHQLQLDWQTRRKILLGIAKGLSYLHEESRLKIVHRDIKATNVLLDEDLNAKISDFGLAKLDEEENTHISTRIAGTIGYMAPEYAMRGYLTDKADVYSFGVVALEIVSGKSNTNYRPKEEFVYLLDWAYVLHERNNLLELVDPRLGSSYSKEEATKMLNLALLCTNISPSLRPAMSSVVRMLEGKIPVQAPIINRGSMDQEARFKAFELLSQDSQTQVSSLSQSSQMQSSSISRDGPWVDSLQSNDETKDLYPINLD</sequence>
<evidence type="ECO:0000256" key="20">
    <source>
        <dbReference type="SAM" id="Phobius"/>
    </source>
</evidence>
<evidence type="ECO:0000256" key="5">
    <source>
        <dbReference type="ARBA" id="ARBA00022614"/>
    </source>
</evidence>
<dbReference type="FunFam" id="3.30.200.20:FF:000217">
    <property type="entry name" value="probable LRR receptor-like serine/threonine-protein kinase At1g53430"/>
    <property type="match status" value="1"/>
</dbReference>
<keyword evidence="23" id="KW-1185">Reference proteome</keyword>
<evidence type="ECO:0000256" key="2">
    <source>
        <dbReference type="ARBA" id="ARBA00012513"/>
    </source>
</evidence>
<evidence type="ECO:0000256" key="18">
    <source>
        <dbReference type="ARBA" id="ARBA00048679"/>
    </source>
</evidence>
<proteinExistence type="predicted"/>
<dbReference type="GO" id="GO:0016020">
    <property type="term" value="C:membrane"/>
    <property type="evidence" value="ECO:0007669"/>
    <property type="project" value="UniProtKB-SubCell"/>
</dbReference>
<dbReference type="PROSITE" id="PS50011">
    <property type="entry name" value="PROTEIN_KINASE_DOM"/>
    <property type="match status" value="1"/>
</dbReference>
<dbReference type="GO" id="GO:0005524">
    <property type="term" value="F:ATP binding"/>
    <property type="evidence" value="ECO:0007669"/>
    <property type="project" value="UniProtKB-KW"/>
</dbReference>
<comment type="subcellular location">
    <subcellularLocation>
        <location evidence="1">Membrane</location>
        <topology evidence="1">Single-pass type I membrane protein</topology>
    </subcellularLocation>
</comment>
<dbReference type="EMBL" id="JAAWWB010000001">
    <property type="protein sequence ID" value="KAG6793750.1"/>
    <property type="molecule type" value="Genomic_DNA"/>
</dbReference>
<dbReference type="FunFam" id="1.10.510.10:FF:000044">
    <property type="entry name" value="Putative LRR receptor-like serine/threonine-protein kinase"/>
    <property type="match status" value="1"/>
</dbReference>
<dbReference type="Proteomes" id="UP000886885">
    <property type="component" value="Chromosome 1A"/>
</dbReference>
<reference evidence="22" key="1">
    <citation type="journal article" date="2020" name="bioRxiv">
        <title>Hybrid origin of Populus tomentosa Carr. identified through genome sequencing and phylogenomic analysis.</title>
        <authorList>
            <person name="An X."/>
            <person name="Gao K."/>
            <person name="Chen Z."/>
            <person name="Li J."/>
            <person name="Yang X."/>
            <person name="Yang X."/>
            <person name="Zhou J."/>
            <person name="Guo T."/>
            <person name="Zhao T."/>
            <person name="Huang S."/>
            <person name="Miao D."/>
            <person name="Khan W.U."/>
            <person name="Rao P."/>
            <person name="Ye M."/>
            <person name="Lei B."/>
            <person name="Liao W."/>
            <person name="Wang J."/>
            <person name="Ji L."/>
            <person name="Li Y."/>
            <person name="Guo B."/>
            <person name="Mustafa N.S."/>
            <person name="Li S."/>
            <person name="Yun Q."/>
            <person name="Keller S.R."/>
            <person name="Mao J."/>
            <person name="Zhang R."/>
            <person name="Strauss S.H."/>
        </authorList>
    </citation>
    <scope>NUCLEOTIDE SEQUENCE</scope>
    <source>
        <strain evidence="22">GM15</strain>
        <tissue evidence="22">Leaf</tissue>
    </source>
</reference>
<evidence type="ECO:0000256" key="19">
    <source>
        <dbReference type="SAM" id="MobiDB-lite"/>
    </source>
</evidence>
<keyword evidence="14 20" id="KW-0472">Membrane</keyword>
<evidence type="ECO:0000256" key="6">
    <source>
        <dbReference type="ARBA" id="ARBA00022679"/>
    </source>
</evidence>
<dbReference type="Pfam" id="PF11721">
    <property type="entry name" value="Malectin"/>
    <property type="match status" value="1"/>
</dbReference>
<evidence type="ECO:0000256" key="12">
    <source>
        <dbReference type="ARBA" id="ARBA00022840"/>
    </source>
</evidence>
<keyword evidence="9" id="KW-0677">Repeat</keyword>
<keyword evidence="16" id="KW-0325">Glycoprotein</keyword>
<keyword evidence="6" id="KW-0808">Transferase</keyword>
<keyword evidence="12" id="KW-0067">ATP-binding</keyword>
<evidence type="ECO:0000256" key="4">
    <source>
        <dbReference type="ARBA" id="ARBA00022553"/>
    </source>
</evidence>
<dbReference type="InterPro" id="IPR008271">
    <property type="entry name" value="Ser/Thr_kinase_AS"/>
</dbReference>
<dbReference type="CDD" id="cd14066">
    <property type="entry name" value="STKc_IRAK"/>
    <property type="match status" value="1"/>
</dbReference>
<evidence type="ECO:0000259" key="21">
    <source>
        <dbReference type="PROSITE" id="PS50011"/>
    </source>
</evidence>
<dbReference type="PANTHER" id="PTHR48006:SF60">
    <property type="entry name" value="PROTEIN KINASE DOMAIN-CONTAINING PROTEIN"/>
    <property type="match status" value="1"/>
</dbReference>
<evidence type="ECO:0000313" key="23">
    <source>
        <dbReference type="Proteomes" id="UP000886885"/>
    </source>
</evidence>
<evidence type="ECO:0000256" key="8">
    <source>
        <dbReference type="ARBA" id="ARBA00022729"/>
    </source>
</evidence>
<keyword evidence="7 20" id="KW-0812">Transmembrane</keyword>
<dbReference type="Pfam" id="PF00560">
    <property type="entry name" value="LRR_1"/>
    <property type="match status" value="3"/>
</dbReference>
<evidence type="ECO:0000256" key="14">
    <source>
        <dbReference type="ARBA" id="ARBA00023136"/>
    </source>
</evidence>
<comment type="catalytic activity">
    <reaction evidence="17">
        <text>L-threonyl-[protein] + ATP = O-phospho-L-threonyl-[protein] + ADP + H(+)</text>
        <dbReference type="Rhea" id="RHEA:46608"/>
        <dbReference type="Rhea" id="RHEA-COMP:11060"/>
        <dbReference type="Rhea" id="RHEA-COMP:11605"/>
        <dbReference type="ChEBI" id="CHEBI:15378"/>
        <dbReference type="ChEBI" id="CHEBI:30013"/>
        <dbReference type="ChEBI" id="CHEBI:30616"/>
        <dbReference type="ChEBI" id="CHEBI:61977"/>
        <dbReference type="ChEBI" id="CHEBI:456216"/>
        <dbReference type="EC" id="2.7.11.1"/>
    </reaction>
</comment>
<keyword evidence="8" id="KW-0732">Signal</keyword>
<comment type="caution">
    <text evidence="22">The sequence shown here is derived from an EMBL/GenBank/DDBJ whole genome shotgun (WGS) entry which is preliminary data.</text>
</comment>
<keyword evidence="13 20" id="KW-1133">Transmembrane helix</keyword>
<evidence type="ECO:0000256" key="7">
    <source>
        <dbReference type="ARBA" id="ARBA00022692"/>
    </source>
</evidence>
<evidence type="ECO:0000256" key="15">
    <source>
        <dbReference type="ARBA" id="ARBA00023170"/>
    </source>
</evidence>
<feature type="transmembrane region" description="Helical" evidence="20">
    <location>
        <begin position="631"/>
        <end position="654"/>
    </location>
</feature>
<dbReference type="GO" id="GO:0004674">
    <property type="term" value="F:protein serine/threonine kinase activity"/>
    <property type="evidence" value="ECO:0007669"/>
    <property type="project" value="UniProtKB-KW"/>
</dbReference>
<dbReference type="Pfam" id="PF07714">
    <property type="entry name" value="PK_Tyr_Ser-Thr"/>
    <property type="match status" value="1"/>
</dbReference>
<dbReference type="PANTHER" id="PTHR48006">
    <property type="entry name" value="LEUCINE-RICH REPEAT-CONTAINING PROTEIN DDB_G0281931-RELATED"/>
    <property type="match status" value="1"/>
</dbReference>
<evidence type="ECO:0000256" key="17">
    <source>
        <dbReference type="ARBA" id="ARBA00047899"/>
    </source>
</evidence>
<dbReference type="PROSITE" id="PS00108">
    <property type="entry name" value="PROTEIN_KINASE_ST"/>
    <property type="match status" value="1"/>
</dbReference>
<keyword evidence="15" id="KW-0675">Receptor</keyword>
<dbReference type="InterPro" id="IPR051824">
    <property type="entry name" value="LRR_Rcpt-Like_S/T_Kinase"/>
</dbReference>
<dbReference type="OrthoDB" id="837227at2759"/>
<name>A0A8X8DKH3_POPTO</name>
<evidence type="ECO:0000256" key="11">
    <source>
        <dbReference type="ARBA" id="ARBA00022777"/>
    </source>
</evidence>
<dbReference type="SMART" id="SM00220">
    <property type="entry name" value="S_TKc"/>
    <property type="match status" value="1"/>
</dbReference>
<feature type="compositionally biased region" description="Low complexity" evidence="19">
    <location>
        <begin position="999"/>
        <end position="1014"/>
    </location>
</feature>
<dbReference type="FunFam" id="2.60.120.430:FF:000004">
    <property type="entry name" value="Putative leucine-rich repeat receptor-like serine/threonine-protein kinase"/>
    <property type="match status" value="1"/>
</dbReference>
<dbReference type="AlphaFoldDB" id="A0A8X8DKH3"/>
<feature type="region of interest" description="Disordered" evidence="19">
    <location>
        <begin position="999"/>
        <end position="1038"/>
    </location>
</feature>
<protein>
    <recommendedName>
        <fullName evidence="2">non-specific serine/threonine protein kinase</fullName>
        <ecNumber evidence="2">2.7.11.1</ecNumber>
    </recommendedName>
</protein>
<keyword evidence="4" id="KW-0597">Phosphoprotein</keyword>
<organism evidence="22 23">
    <name type="scientific">Populus tomentosa</name>
    <name type="common">Chinese white poplar</name>
    <dbReference type="NCBI Taxonomy" id="118781"/>
    <lineage>
        <taxon>Eukaryota</taxon>
        <taxon>Viridiplantae</taxon>
        <taxon>Streptophyta</taxon>
        <taxon>Embryophyta</taxon>
        <taxon>Tracheophyta</taxon>
        <taxon>Spermatophyta</taxon>
        <taxon>Magnoliopsida</taxon>
        <taxon>eudicotyledons</taxon>
        <taxon>Gunneridae</taxon>
        <taxon>Pentapetalae</taxon>
        <taxon>rosids</taxon>
        <taxon>fabids</taxon>
        <taxon>Malpighiales</taxon>
        <taxon>Salicaceae</taxon>
        <taxon>Saliceae</taxon>
        <taxon>Populus</taxon>
    </lineage>
</organism>
<dbReference type="InterPro" id="IPR001245">
    <property type="entry name" value="Ser-Thr/Tyr_kinase_cat_dom"/>
</dbReference>
<evidence type="ECO:0000256" key="16">
    <source>
        <dbReference type="ARBA" id="ARBA00023180"/>
    </source>
</evidence>
<evidence type="ECO:0000256" key="10">
    <source>
        <dbReference type="ARBA" id="ARBA00022741"/>
    </source>
</evidence>
<dbReference type="InterPro" id="IPR021720">
    <property type="entry name" value="Malectin_dom"/>
</dbReference>
<accession>A0A8X8DKH3</accession>
<evidence type="ECO:0000256" key="13">
    <source>
        <dbReference type="ARBA" id="ARBA00022989"/>
    </source>
</evidence>
<keyword evidence="3" id="KW-0723">Serine/threonine-protein kinase</keyword>
<dbReference type="InterPro" id="IPR001611">
    <property type="entry name" value="Leu-rich_rpt"/>
</dbReference>
<comment type="catalytic activity">
    <reaction evidence="18">
        <text>L-seryl-[protein] + ATP = O-phospho-L-seryl-[protein] + ADP + H(+)</text>
        <dbReference type="Rhea" id="RHEA:17989"/>
        <dbReference type="Rhea" id="RHEA-COMP:9863"/>
        <dbReference type="Rhea" id="RHEA-COMP:11604"/>
        <dbReference type="ChEBI" id="CHEBI:15378"/>
        <dbReference type="ChEBI" id="CHEBI:29999"/>
        <dbReference type="ChEBI" id="CHEBI:30616"/>
        <dbReference type="ChEBI" id="CHEBI:83421"/>
        <dbReference type="ChEBI" id="CHEBI:456216"/>
        <dbReference type="EC" id="2.7.11.1"/>
    </reaction>
</comment>
<feature type="domain" description="Protein kinase" evidence="21">
    <location>
        <begin position="692"/>
        <end position="974"/>
    </location>
</feature>
<evidence type="ECO:0000256" key="3">
    <source>
        <dbReference type="ARBA" id="ARBA00022527"/>
    </source>
</evidence>
<keyword evidence="11" id="KW-0418">Kinase</keyword>
<evidence type="ECO:0000256" key="1">
    <source>
        <dbReference type="ARBA" id="ARBA00004479"/>
    </source>
</evidence>
<dbReference type="FunFam" id="3.80.10.10:FF:000838">
    <property type="entry name" value="Probable LRR receptor-like serine/threonine-protein kinase At1g53440"/>
    <property type="match status" value="1"/>
</dbReference>
<dbReference type="InterPro" id="IPR000719">
    <property type="entry name" value="Prot_kinase_dom"/>
</dbReference>
<gene>
    <name evidence="22" type="ORF">POTOM_002973</name>
</gene>
<evidence type="ECO:0000313" key="22">
    <source>
        <dbReference type="EMBL" id="KAG6793750.1"/>
    </source>
</evidence>
<keyword evidence="5" id="KW-0433">Leucine-rich repeat</keyword>
<evidence type="ECO:0000256" key="9">
    <source>
        <dbReference type="ARBA" id="ARBA00022737"/>
    </source>
</evidence>
<dbReference type="EC" id="2.7.11.1" evidence="2"/>
<keyword evidence="10" id="KW-0547">Nucleotide-binding</keyword>